<accession>A0A8S4RJW6</accession>
<feature type="domain" description="PWWP" evidence="1">
    <location>
        <begin position="339"/>
        <end position="401"/>
    </location>
</feature>
<name>A0A8S4RJW6_9NEOP</name>
<keyword evidence="3" id="KW-1185">Reference proteome</keyword>
<dbReference type="SMART" id="SM00293">
    <property type="entry name" value="PWWP"/>
    <property type="match status" value="1"/>
</dbReference>
<dbReference type="EMBL" id="CAKXAJ010025284">
    <property type="protein sequence ID" value="CAH2237637.1"/>
    <property type="molecule type" value="Genomic_DNA"/>
</dbReference>
<sequence>MSTTSAGIYHWKLGDIALARVCKKVYAKVLVVKNEDGLFHDEKVLGITADDKGIRVTKQLCYYVETVRTKQQMWLPYTCMHLAERSRPFYGSTIKAPVTKSDAKATPRKRKLMEDHVLPLNVKPSKCKEPDLNISYEIRQKPLKQGKYENAFKQFVRLGKEHLFDHFYSTLCFEKVKNSDILDYLDNVDASTEDKLDMVIKNIVTEKEIDNYLHQCWRYNFVHKQSDSSKDASDNMKSSALFKFNKNIPVTIHAPWCLVCGCGDRLWECTNCPASFHLACRREWLVNIIHRKSPPKKAQKHVTLVAKILSSTRTISSIQKEKENLEICPSCMWGPKVGYDDVVWHKLSTCPWWPARVLTPGAIPHCLLTRNHSPHQWPLQYYGTLNYSWGDSNRMCLFLPKHTGALQAKDEMLRSAVMDACDDYISVYLT</sequence>
<evidence type="ECO:0000313" key="3">
    <source>
        <dbReference type="Proteomes" id="UP000838756"/>
    </source>
</evidence>
<proteinExistence type="predicted"/>
<dbReference type="Gene3D" id="3.30.40.10">
    <property type="entry name" value="Zinc/RING finger domain, C3HC4 (zinc finger)"/>
    <property type="match status" value="1"/>
</dbReference>
<dbReference type="OrthoDB" id="62853at2759"/>
<dbReference type="AlphaFoldDB" id="A0A8S4RJW6"/>
<protein>
    <submittedName>
        <fullName evidence="2">Jg11318 protein</fullName>
    </submittedName>
</protein>
<organism evidence="2 3">
    <name type="scientific">Pararge aegeria aegeria</name>
    <dbReference type="NCBI Taxonomy" id="348720"/>
    <lineage>
        <taxon>Eukaryota</taxon>
        <taxon>Metazoa</taxon>
        <taxon>Ecdysozoa</taxon>
        <taxon>Arthropoda</taxon>
        <taxon>Hexapoda</taxon>
        <taxon>Insecta</taxon>
        <taxon>Pterygota</taxon>
        <taxon>Neoptera</taxon>
        <taxon>Endopterygota</taxon>
        <taxon>Lepidoptera</taxon>
        <taxon>Glossata</taxon>
        <taxon>Ditrysia</taxon>
        <taxon>Papilionoidea</taxon>
        <taxon>Nymphalidae</taxon>
        <taxon>Satyrinae</taxon>
        <taxon>Satyrini</taxon>
        <taxon>Parargina</taxon>
        <taxon>Pararge</taxon>
    </lineage>
</organism>
<comment type="caution">
    <text evidence="2">The sequence shown here is derived from an EMBL/GenBank/DDBJ whole genome shotgun (WGS) entry which is preliminary data.</text>
</comment>
<evidence type="ECO:0000259" key="1">
    <source>
        <dbReference type="PROSITE" id="PS50812"/>
    </source>
</evidence>
<gene>
    <name evidence="2" type="primary">jg11318</name>
    <name evidence="2" type="ORF">PAEG_LOCUS14888</name>
</gene>
<dbReference type="Gene3D" id="2.30.30.140">
    <property type="match status" value="1"/>
</dbReference>
<dbReference type="Pfam" id="PF00855">
    <property type="entry name" value="PWWP"/>
    <property type="match status" value="1"/>
</dbReference>
<dbReference type="InterPro" id="IPR000313">
    <property type="entry name" value="PWWP_dom"/>
</dbReference>
<dbReference type="SUPFAM" id="SSF57903">
    <property type="entry name" value="FYVE/PHD zinc finger"/>
    <property type="match status" value="1"/>
</dbReference>
<reference evidence="2" key="1">
    <citation type="submission" date="2022-03" db="EMBL/GenBank/DDBJ databases">
        <authorList>
            <person name="Lindestad O."/>
        </authorList>
    </citation>
    <scope>NUCLEOTIDE SEQUENCE</scope>
</reference>
<dbReference type="InterPro" id="IPR013083">
    <property type="entry name" value="Znf_RING/FYVE/PHD"/>
</dbReference>
<evidence type="ECO:0000313" key="2">
    <source>
        <dbReference type="EMBL" id="CAH2237637.1"/>
    </source>
</evidence>
<dbReference type="InterPro" id="IPR011011">
    <property type="entry name" value="Znf_FYVE_PHD"/>
</dbReference>
<dbReference type="Proteomes" id="UP000838756">
    <property type="component" value="Unassembled WGS sequence"/>
</dbReference>
<dbReference type="SUPFAM" id="SSF63748">
    <property type="entry name" value="Tudor/PWWP/MBT"/>
    <property type="match status" value="1"/>
</dbReference>
<dbReference type="PROSITE" id="PS50812">
    <property type="entry name" value="PWWP"/>
    <property type="match status" value="1"/>
</dbReference>